<dbReference type="EMBL" id="VEPZ02001326">
    <property type="protein sequence ID" value="KAE8680401.1"/>
    <property type="molecule type" value="Genomic_DNA"/>
</dbReference>
<feature type="compositionally biased region" description="Acidic residues" evidence="1">
    <location>
        <begin position="77"/>
        <end position="103"/>
    </location>
</feature>
<organism evidence="3 4">
    <name type="scientific">Hibiscus syriacus</name>
    <name type="common">Rose of Sharon</name>
    <dbReference type="NCBI Taxonomy" id="106335"/>
    <lineage>
        <taxon>Eukaryota</taxon>
        <taxon>Viridiplantae</taxon>
        <taxon>Streptophyta</taxon>
        <taxon>Embryophyta</taxon>
        <taxon>Tracheophyta</taxon>
        <taxon>Spermatophyta</taxon>
        <taxon>Magnoliopsida</taxon>
        <taxon>eudicotyledons</taxon>
        <taxon>Gunneridae</taxon>
        <taxon>Pentapetalae</taxon>
        <taxon>rosids</taxon>
        <taxon>malvids</taxon>
        <taxon>Malvales</taxon>
        <taxon>Malvaceae</taxon>
        <taxon>Malvoideae</taxon>
        <taxon>Hibiscus</taxon>
    </lineage>
</organism>
<feature type="region of interest" description="Disordered" evidence="1">
    <location>
        <begin position="534"/>
        <end position="609"/>
    </location>
</feature>
<feature type="compositionally biased region" description="Polar residues" evidence="1">
    <location>
        <begin position="534"/>
        <end position="570"/>
    </location>
</feature>
<reference evidence="3" key="1">
    <citation type="submission" date="2019-09" db="EMBL/GenBank/DDBJ databases">
        <title>Draft genome information of white flower Hibiscus syriacus.</title>
        <authorList>
            <person name="Kim Y.-M."/>
        </authorList>
    </citation>
    <scope>NUCLEOTIDE SEQUENCE [LARGE SCALE GENOMIC DNA]</scope>
    <source>
        <strain evidence="3">YM2019G1</strain>
    </source>
</reference>
<accession>A0A6A2YM44</accession>
<name>A0A6A2YM44_HIBSY</name>
<evidence type="ECO:0000259" key="2">
    <source>
        <dbReference type="Pfam" id="PF03108"/>
    </source>
</evidence>
<sequence length="609" mass="69905">MLRVLPSDHNIHIYLEGIERLNEHNQDWSEHNEPEIDEAEPVEPEISEPEINEPEPAESEINEPELVELEINKPEPAEPEINEPEINEPEPAEPEINEPEIDEPEPVEVRIDSEYEAPQISSDESDFSGSDNDFENSKLELCDLNTEVESDEMKVVSDSEDGNSDSLYSVDESDGDGSHKKPRHPEFNTTTDITNLKLKIGLIFINKKILRAAIRMYAIKNRYNVKFRRNDNTRIQVRCKAGFPWVLWASPLAPKDPSDGTSQIKSLNDEHTCLKGFENANITAKWITKHYFQSFHVDPNYYVKSLKQDMRNDYGIMVSTSKCSRAKFIALEKLHGNHTEQYTKLYDYLNELRDFWGHLLAVVGVDADHSIYPLAFAVGLVEAVAELYPNTEHRTCVRHLYSNFKSNGHHKEKALNDQLWMVARATYVREFEYFMEGMKLLSRTSHKWLSEKDPKMWSKSHFSFKAKSDILLNNLCPNQWTPIETMESILPPTLRRPPGRPHKNRRREADEAPPYTRVYNVRCIPTSIVPLSQDSCVTQSSPHQQAPTLNQAAMQNQSTSPKAQSPSQGYTVRWMPTPTVHIRQQTFLSQSSPKRHKSDTSSSQPSPQN</sequence>
<keyword evidence="4" id="KW-1185">Reference proteome</keyword>
<dbReference type="Pfam" id="PF03108">
    <property type="entry name" value="DBD_Tnp_Mut"/>
    <property type="match status" value="1"/>
</dbReference>
<feature type="compositionally biased region" description="Basic residues" evidence="1">
    <location>
        <begin position="497"/>
        <end position="506"/>
    </location>
</feature>
<feature type="region of interest" description="Disordered" evidence="1">
    <location>
        <begin position="25"/>
        <end position="103"/>
    </location>
</feature>
<feature type="compositionally biased region" description="Acidic residues" evidence="1">
    <location>
        <begin position="35"/>
        <end position="68"/>
    </location>
</feature>
<dbReference type="PANTHER" id="PTHR31973:SF199">
    <property type="entry name" value="SWIM-TYPE DOMAIN-CONTAINING PROTEIN"/>
    <property type="match status" value="1"/>
</dbReference>
<evidence type="ECO:0000256" key="1">
    <source>
        <dbReference type="SAM" id="MobiDB-lite"/>
    </source>
</evidence>
<evidence type="ECO:0000313" key="3">
    <source>
        <dbReference type="EMBL" id="KAE8680401.1"/>
    </source>
</evidence>
<feature type="region of interest" description="Disordered" evidence="1">
    <location>
        <begin position="489"/>
        <end position="513"/>
    </location>
</feature>
<proteinExistence type="predicted"/>
<feature type="region of interest" description="Disordered" evidence="1">
    <location>
        <begin position="145"/>
        <end position="187"/>
    </location>
</feature>
<dbReference type="PANTHER" id="PTHR31973">
    <property type="entry name" value="POLYPROTEIN, PUTATIVE-RELATED"/>
    <property type="match status" value="1"/>
</dbReference>
<protein>
    <recommendedName>
        <fullName evidence="2">Transposase MuDR plant domain-containing protein</fullName>
    </recommendedName>
</protein>
<evidence type="ECO:0000313" key="4">
    <source>
        <dbReference type="Proteomes" id="UP000436088"/>
    </source>
</evidence>
<feature type="domain" description="Transposase MuDR plant" evidence="2">
    <location>
        <begin position="196"/>
        <end position="250"/>
    </location>
</feature>
<feature type="compositionally biased region" description="Polar residues" evidence="1">
    <location>
        <begin position="582"/>
        <end position="592"/>
    </location>
</feature>
<dbReference type="AlphaFoldDB" id="A0A6A2YM44"/>
<feature type="compositionally biased region" description="Basic and acidic residues" evidence="1">
    <location>
        <begin position="25"/>
        <end position="34"/>
    </location>
</feature>
<comment type="caution">
    <text evidence="3">The sequence shown here is derived from an EMBL/GenBank/DDBJ whole genome shotgun (WGS) entry which is preliminary data.</text>
</comment>
<dbReference type="InterPro" id="IPR004332">
    <property type="entry name" value="Transposase_MuDR"/>
</dbReference>
<feature type="compositionally biased region" description="Polar residues" evidence="1">
    <location>
        <begin position="600"/>
        <end position="609"/>
    </location>
</feature>
<dbReference type="Proteomes" id="UP000436088">
    <property type="component" value="Unassembled WGS sequence"/>
</dbReference>
<gene>
    <name evidence="3" type="ORF">F3Y22_tig00111390pilonHSYRG00043</name>
</gene>